<comment type="caution">
    <text evidence="1">The sequence shown here is derived from an EMBL/GenBank/DDBJ whole genome shotgun (WGS) entry which is preliminary data.</text>
</comment>
<dbReference type="AlphaFoldDB" id="A0A5Y1WDR2"/>
<protein>
    <submittedName>
        <fullName evidence="1">Uncharacterized protein</fullName>
    </submittedName>
</protein>
<name>A0A5Y1WDR2_SALER</name>
<evidence type="ECO:0000313" key="1">
    <source>
        <dbReference type="EMBL" id="ECC1605283.1"/>
    </source>
</evidence>
<proteinExistence type="predicted"/>
<organism evidence="1">
    <name type="scientific">Salmonella enterica subsp. salamae</name>
    <dbReference type="NCBI Taxonomy" id="59202"/>
    <lineage>
        <taxon>Bacteria</taxon>
        <taxon>Pseudomonadati</taxon>
        <taxon>Pseudomonadota</taxon>
        <taxon>Gammaproteobacteria</taxon>
        <taxon>Enterobacterales</taxon>
        <taxon>Enterobacteriaceae</taxon>
        <taxon>Salmonella</taxon>
    </lineage>
</organism>
<gene>
    <name evidence="1" type="ORF">FNI14_04740</name>
</gene>
<accession>A0A5Y1WDR2</accession>
<reference evidence="1" key="1">
    <citation type="submission" date="2019-07" db="EMBL/GenBank/DDBJ databases">
        <authorList>
            <person name="Ashton P.M."/>
            <person name="Dallman T."/>
            <person name="Nair S."/>
            <person name="De Pinna E."/>
            <person name="Peters T."/>
            <person name="Grant K."/>
        </authorList>
    </citation>
    <scope>NUCLEOTIDE SEQUENCE</scope>
    <source>
        <strain evidence="1">646013</strain>
    </source>
</reference>
<sequence length="123" mass="14875">MIHVSFSKYFISIFNELTEGEQNKIVNFISHLKKYAWSNLEGRNKKSDDINPNLPDYQDKIDFVNKFNLWHYHIGIKKYDLRKKYGDRTSRFVLHYMNKPEKVRIVDMSEHPPFVLPAQYRLH</sequence>
<dbReference type="EMBL" id="AAIAJV010000004">
    <property type="protein sequence ID" value="ECC1605283.1"/>
    <property type="molecule type" value="Genomic_DNA"/>
</dbReference>